<dbReference type="RefSeq" id="WP_380838635.1">
    <property type="nucleotide sequence ID" value="NZ_JBHSFP010000003.1"/>
</dbReference>
<organism evidence="1 2">
    <name type="scientific">Sphaerisporangium dianthi</name>
    <dbReference type="NCBI Taxonomy" id="1436120"/>
    <lineage>
        <taxon>Bacteria</taxon>
        <taxon>Bacillati</taxon>
        <taxon>Actinomycetota</taxon>
        <taxon>Actinomycetes</taxon>
        <taxon>Streptosporangiales</taxon>
        <taxon>Streptosporangiaceae</taxon>
        <taxon>Sphaerisporangium</taxon>
    </lineage>
</organism>
<protein>
    <recommendedName>
        <fullName evidence="3">Peptidase MA-like domain-containing protein</fullName>
    </recommendedName>
</protein>
<comment type="caution">
    <text evidence="1">The sequence shown here is derived from an EMBL/GenBank/DDBJ whole genome shotgun (WGS) entry which is preliminary data.</text>
</comment>
<evidence type="ECO:0000313" key="1">
    <source>
        <dbReference type="EMBL" id="MFC4530667.1"/>
    </source>
</evidence>
<reference evidence="2" key="1">
    <citation type="journal article" date="2019" name="Int. J. Syst. Evol. Microbiol.">
        <title>The Global Catalogue of Microorganisms (GCM) 10K type strain sequencing project: providing services to taxonomists for standard genome sequencing and annotation.</title>
        <authorList>
            <consortium name="The Broad Institute Genomics Platform"/>
            <consortium name="The Broad Institute Genome Sequencing Center for Infectious Disease"/>
            <person name="Wu L."/>
            <person name="Ma J."/>
        </authorList>
    </citation>
    <scope>NUCLEOTIDE SEQUENCE [LARGE SCALE GENOMIC DNA]</scope>
    <source>
        <strain evidence="2">CGMCC 4.7132</strain>
    </source>
</reference>
<name>A0ABV9CDF8_9ACTN</name>
<proteinExistence type="predicted"/>
<gene>
    <name evidence="1" type="ORF">ACFO60_07815</name>
</gene>
<sequence length="446" mass="48689">MKIAVFTVWALAAASIAAVIVVGIGKIKGSDPGALPTAQGAEKSVTITQEEITALLDEHGRALTGRDEKAFTAPFAGAAKASQRTLFKNLLKIPFQTTSFKVISSGGRASDTFGRGATINVDVAFVHQIKGVDVRPVAEWYRWTVEKKPKGRPTVTKVSGSPNAYGESKFVFYPGPWDVYSDMHVEKRPHVLITTHAKNAAIARRTADVFERAAADDLNAWRRYGPRDGVTLPGFLIALEPDRKVYNTLFRVALKNDPNEAGFALAMYTFTDDLDDGLPIGGARIAIDTTASRAGLPGGLPYARDVARHEIAHAMVDPLQKPRSSLSSRPATWVVEGFADYMAGRGLPRRQQDALDAVRGRPFDGHLPLDFSFYADDGRARAANYALGTLAMRFMAAKWGDKAVMSLVAAHYAEPGRLHKQIEQATGLSFEAFERQWAAYVRSRIR</sequence>
<evidence type="ECO:0008006" key="3">
    <source>
        <dbReference type="Google" id="ProtNLM"/>
    </source>
</evidence>
<evidence type="ECO:0000313" key="2">
    <source>
        <dbReference type="Proteomes" id="UP001596004"/>
    </source>
</evidence>
<dbReference type="Proteomes" id="UP001596004">
    <property type="component" value="Unassembled WGS sequence"/>
</dbReference>
<keyword evidence="2" id="KW-1185">Reference proteome</keyword>
<accession>A0ABV9CDF8</accession>
<dbReference type="EMBL" id="JBHSFP010000003">
    <property type="protein sequence ID" value="MFC4530667.1"/>
    <property type="molecule type" value="Genomic_DNA"/>
</dbReference>